<dbReference type="PANTHER" id="PTHR43764:SF1">
    <property type="entry name" value="MOLYBDOPTERIN MOLYBDOTRANSFERASE"/>
    <property type="match status" value="1"/>
</dbReference>
<evidence type="ECO:0000313" key="5">
    <source>
        <dbReference type="Proteomes" id="UP000245283"/>
    </source>
</evidence>
<keyword evidence="5" id="KW-1185">Reference proteome</keyword>
<proteinExistence type="predicted"/>
<dbReference type="InterPro" id="IPR036425">
    <property type="entry name" value="MoaB/Mog-like_dom_sf"/>
</dbReference>
<sequence>MSPAERPMREMDRDIAGSIIVINNAIFDGEREDTAGPLALRLLEENRVHVNRTHAGETRSFLKYAREDYSAVVATINEALNEGTRFLLTIGGTGISAGDVAPEATAPFLDVTMDGIAQEIRQHGLTQTPLASLSRGLVGITHRGKGGTLIVNAPGSRGGVKDSLAVVCKLLPHIFEQLDDQD</sequence>
<gene>
    <name evidence="4" type="ORF">DD236_04515</name>
</gene>
<dbReference type="GO" id="GO:0006777">
    <property type="term" value="P:Mo-molybdopterin cofactor biosynthetic process"/>
    <property type="evidence" value="ECO:0007669"/>
    <property type="project" value="UniProtKB-KW"/>
</dbReference>
<dbReference type="AlphaFoldDB" id="A0A2V1K939"/>
<reference evidence="5" key="1">
    <citation type="submission" date="2018-05" db="EMBL/GenBank/DDBJ databases">
        <authorList>
            <person name="Li Y."/>
        </authorList>
    </citation>
    <scope>NUCLEOTIDE SEQUENCE [LARGE SCALE GENOMIC DNA]</scope>
    <source>
        <strain evidence="5">sk1b4</strain>
    </source>
</reference>
<evidence type="ECO:0000256" key="2">
    <source>
        <dbReference type="ARBA" id="ARBA00023150"/>
    </source>
</evidence>
<dbReference type="SMART" id="SM00852">
    <property type="entry name" value="MoCF_biosynth"/>
    <property type="match status" value="1"/>
</dbReference>
<keyword evidence="2" id="KW-0501">Molybdenum cofactor biosynthesis</keyword>
<comment type="pathway">
    <text evidence="1">Cofactor biosynthesis; molybdopterin biosynthesis.</text>
</comment>
<accession>A0A2V1K939</accession>
<dbReference type="PANTHER" id="PTHR43764">
    <property type="entry name" value="MOLYBDENUM COFACTOR BIOSYNTHESIS"/>
    <property type="match status" value="1"/>
</dbReference>
<evidence type="ECO:0000256" key="1">
    <source>
        <dbReference type="ARBA" id="ARBA00005046"/>
    </source>
</evidence>
<protein>
    <submittedName>
        <fullName evidence="4">Molybdenum cofactor biosynthesis protein</fullName>
    </submittedName>
</protein>
<dbReference type="Proteomes" id="UP000245283">
    <property type="component" value="Unassembled WGS sequence"/>
</dbReference>
<dbReference type="EMBL" id="QETB01000001">
    <property type="protein sequence ID" value="PWF27643.1"/>
    <property type="molecule type" value="Genomic_DNA"/>
</dbReference>
<dbReference type="SUPFAM" id="SSF53218">
    <property type="entry name" value="Molybdenum cofactor biosynthesis proteins"/>
    <property type="match status" value="1"/>
</dbReference>
<dbReference type="Gene3D" id="3.40.980.10">
    <property type="entry name" value="MoaB/Mog-like domain"/>
    <property type="match status" value="1"/>
</dbReference>
<dbReference type="RefSeq" id="WP_109093139.1">
    <property type="nucleotide sequence ID" value="NZ_QETB01000001.1"/>
</dbReference>
<feature type="domain" description="MoaB/Mog" evidence="3">
    <location>
        <begin position="18"/>
        <end position="174"/>
    </location>
</feature>
<dbReference type="InterPro" id="IPR001453">
    <property type="entry name" value="MoaB/Mog_dom"/>
</dbReference>
<dbReference type="Pfam" id="PF00994">
    <property type="entry name" value="MoCF_biosynth"/>
    <property type="match status" value="1"/>
</dbReference>
<organism evidence="4 5">
    <name type="scientific">Ancrocorticia populi</name>
    <dbReference type="NCBI Taxonomy" id="2175228"/>
    <lineage>
        <taxon>Bacteria</taxon>
        <taxon>Bacillati</taxon>
        <taxon>Actinomycetota</taxon>
        <taxon>Actinomycetes</taxon>
        <taxon>Actinomycetales</taxon>
        <taxon>Actinomycetaceae</taxon>
        <taxon>Ancrocorticia</taxon>
    </lineage>
</organism>
<comment type="caution">
    <text evidence="4">The sequence shown here is derived from an EMBL/GenBank/DDBJ whole genome shotgun (WGS) entry which is preliminary data.</text>
</comment>
<dbReference type="CDD" id="cd00886">
    <property type="entry name" value="MogA_MoaB"/>
    <property type="match status" value="1"/>
</dbReference>
<evidence type="ECO:0000259" key="3">
    <source>
        <dbReference type="SMART" id="SM00852"/>
    </source>
</evidence>
<dbReference type="OrthoDB" id="9794429at2"/>
<dbReference type="InterPro" id="IPR051920">
    <property type="entry name" value="MPT_Adenylyltrnsfr/MoaC-Rel"/>
</dbReference>
<evidence type="ECO:0000313" key="4">
    <source>
        <dbReference type="EMBL" id="PWF27643.1"/>
    </source>
</evidence>
<name>A0A2V1K939_9ACTO</name>